<dbReference type="Proteomes" id="UP000010111">
    <property type="component" value="Chromosome"/>
</dbReference>
<dbReference type="GO" id="GO:0006226">
    <property type="term" value="P:dUMP biosynthetic process"/>
    <property type="evidence" value="ECO:0007669"/>
    <property type="project" value="InterPro"/>
</dbReference>
<dbReference type="Gene3D" id="2.70.40.10">
    <property type="match status" value="1"/>
</dbReference>
<dbReference type="PANTHER" id="PTHR11241">
    <property type="entry name" value="DEOXYURIDINE 5'-TRIPHOSPHATE NUCLEOTIDOHYDROLASE"/>
    <property type="match status" value="1"/>
</dbReference>
<reference evidence="7 8" key="1">
    <citation type="journal article" date="2011" name="J. Bacteriol.">
        <title>Genome Sequence of the Ruminal Bacterium Megasphaera elsdenii.</title>
        <authorList>
            <person name="Marx H."/>
            <person name="Graf A.B."/>
            <person name="Tatto N."/>
            <person name="Thallinger G.G."/>
            <person name="Mattanovich D."/>
            <person name="Sauer M."/>
        </authorList>
    </citation>
    <scope>NUCLEOTIDE SEQUENCE [LARGE SCALE GENOMIC DNA]</scope>
    <source>
        <strain evidence="7 8">DSM 20460</strain>
    </source>
</reference>
<dbReference type="InterPro" id="IPR036157">
    <property type="entry name" value="dUTPase-like_sf"/>
</dbReference>
<dbReference type="GeneID" id="97492499"/>
<protein>
    <recommendedName>
        <fullName evidence="2">dUTP diphosphatase</fullName>
        <ecNumber evidence="2">3.6.1.23</ecNumber>
    </recommendedName>
</protein>
<evidence type="ECO:0000256" key="2">
    <source>
        <dbReference type="ARBA" id="ARBA00012379"/>
    </source>
</evidence>
<dbReference type="PANTHER" id="PTHR11241:SF0">
    <property type="entry name" value="DEOXYURIDINE 5'-TRIPHOSPHATE NUCLEOTIDOHYDROLASE"/>
    <property type="match status" value="1"/>
</dbReference>
<comment type="similarity">
    <text evidence="1">Belongs to the dUTPase family.</text>
</comment>
<proteinExistence type="inferred from homology"/>
<evidence type="ECO:0000256" key="5">
    <source>
        <dbReference type="ARBA" id="ARBA00047686"/>
    </source>
</evidence>
<dbReference type="CDD" id="cd07557">
    <property type="entry name" value="trimeric_dUTPase"/>
    <property type="match status" value="1"/>
</dbReference>
<keyword evidence="4" id="KW-0546">Nucleotide metabolism</keyword>
<sequence>MKKKRGFEVISSYAKKGIHIPERKTSRSSGYDLEAAKDTVIQPHDLTRVYTGIKVYMPEDEYLLISIRSSLAFKKGLILANGPAIIDSDYYNNEDNEGHLIIGIYNPGDNPVLIKKGDRIAQGIFMKYKTTDDDTATGKRVGGIGSTGK</sequence>
<comment type="catalytic activity">
    <reaction evidence="5">
        <text>dUTP + H2O = dUMP + diphosphate + H(+)</text>
        <dbReference type="Rhea" id="RHEA:10248"/>
        <dbReference type="ChEBI" id="CHEBI:15377"/>
        <dbReference type="ChEBI" id="CHEBI:15378"/>
        <dbReference type="ChEBI" id="CHEBI:33019"/>
        <dbReference type="ChEBI" id="CHEBI:61555"/>
        <dbReference type="ChEBI" id="CHEBI:246422"/>
        <dbReference type="EC" id="3.6.1.23"/>
    </reaction>
</comment>
<name>G0VSC6_MEGEL</name>
<evidence type="ECO:0000256" key="1">
    <source>
        <dbReference type="ARBA" id="ARBA00006581"/>
    </source>
</evidence>
<dbReference type="STRING" id="1064535.MELS_1948"/>
<dbReference type="RefSeq" id="WP_014016889.1">
    <property type="nucleotide sequence ID" value="NC_015873.1"/>
</dbReference>
<dbReference type="SUPFAM" id="SSF51283">
    <property type="entry name" value="dUTPase-like"/>
    <property type="match status" value="1"/>
</dbReference>
<dbReference type="AlphaFoldDB" id="G0VSC6"/>
<dbReference type="EC" id="3.6.1.23" evidence="2"/>
<dbReference type="HOGENOM" id="CLU_068508_0_0_9"/>
<evidence type="ECO:0000313" key="8">
    <source>
        <dbReference type="Proteomes" id="UP000010111"/>
    </source>
</evidence>
<keyword evidence="8" id="KW-1185">Reference proteome</keyword>
<dbReference type="Pfam" id="PF00692">
    <property type="entry name" value="dUTPase"/>
    <property type="match status" value="1"/>
</dbReference>
<evidence type="ECO:0000256" key="4">
    <source>
        <dbReference type="ARBA" id="ARBA00023080"/>
    </source>
</evidence>
<dbReference type="InterPro" id="IPR033704">
    <property type="entry name" value="dUTPase_trimeric"/>
</dbReference>
<evidence type="ECO:0000259" key="6">
    <source>
        <dbReference type="Pfam" id="PF00692"/>
    </source>
</evidence>
<dbReference type="InterPro" id="IPR008181">
    <property type="entry name" value="dUTPase"/>
</dbReference>
<gene>
    <name evidence="7" type="ORF">MELS_1948</name>
</gene>
<dbReference type="EMBL" id="HE576794">
    <property type="protein sequence ID" value="CCC74166.1"/>
    <property type="molecule type" value="Genomic_DNA"/>
</dbReference>
<keyword evidence="3" id="KW-0378">Hydrolase</keyword>
<dbReference type="GO" id="GO:0046081">
    <property type="term" value="P:dUTP catabolic process"/>
    <property type="evidence" value="ECO:0007669"/>
    <property type="project" value="InterPro"/>
</dbReference>
<dbReference type="NCBIfam" id="TIGR00576">
    <property type="entry name" value="dut"/>
    <property type="match status" value="1"/>
</dbReference>
<dbReference type="InterPro" id="IPR029054">
    <property type="entry name" value="dUTPase-like"/>
</dbReference>
<accession>G0VSC6</accession>
<evidence type="ECO:0000256" key="3">
    <source>
        <dbReference type="ARBA" id="ARBA00022801"/>
    </source>
</evidence>
<evidence type="ECO:0000313" key="7">
    <source>
        <dbReference type="EMBL" id="CCC74166.1"/>
    </source>
</evidence>
<dbReference type="eggNOG" id="COG0756">
    <property type="taxonomic scope" value="Bacteria"/>
</dbReference>
<dbReference type="GO" id="GO:0004170">
    <property type="term" value="F:dUTP diphosphatase activity"/>
    <property type="evidence" value="ECO:0007669"/>
    <property type="project" value="UniProtKB-EC"/>
</dbReference>
<dbReference type="KEGG" id="med:MELS_1948"/>
<feature type="domain" description="dUTPase-like" evidence="6">
    <location>
        <begin position="18"/>
        <end position="148"/>
    </location>
</feature>
<dbReference type="GO" id="GO:0000287">
    <property type="term" value="F:magnesium ion binding"/>
    <property type="evidence" value="ECO:0007669"/>
    <property type="project" value="InterPro"/>
</dbReference>
<organism evidence="7 8">
    <name type="scientific">Megasphaera elsdenii DSM 20460</name>
    <dbReference type="NCBI Taxonomy" id="1064535"/>
    <lineage>
        <taxon>Bacteria</taxon>
        <taxon>Bacillati</taxon>
        <taxon>Bacillota</taxon>
        <taxon>Negativicutes</taxon>
        <taxon>Veillonellales</taxon>
        <taxon>Veillonellaceae</taxon>
        <taxon>Megasphaera</taxon>
    </lineage>
</organism>